<protein>
    <submittedName>
        <fullName evidence="2">Phage-related holin</fullName>
    </submittedName>
</protein>
<sequence>MNRKYFWIWISIIAVLSFFTGEMVTFMMLLLILLTLNEISTVLKDFYDDWKKRN</sequence>
<comment type="caution">
    <text evidence="2">The sequence shown here is derived from an EMBL/GenBank/DDBJ whole genome shotgun (WGS) entry which is preliminary data.</text>
</comment>
<evidence type="ECO:0000313" key="2">
    <source>
        <dbReference type="EMBL" id="MDQ0232606.1"/>
    </source>
</evidence>
<proteinExistence type="predicted"/>
<keyword evidence="3" id="KW-1185">Reference proteome</keyword>
<dbReference type="RefSeq" id="WP_307344763.1">
    <property type="nucleotide sequence ID" value="NZ_JAUSUD010000023.1"/>
</dbReference>
<keyword evidence="1" id="KW-1133">Transmembrane helix</keyword>
<name>A0ABT9ZJY8_9BACI</name>
<feature type="transmembrane region" description="Helical" evidence="1">
    <location>
        <begin position="6"/>
        <end position="34"/>
    </location>
</feature>
<organism evidence="2 3">
    <name type="scientific">Metabacillus malikii</name>
    <dbReference type="NCBI Taxonomy" id="1504265"/>
    <lineage>
        <taxon>Bacteria</taxon>
        <taxon>Bacillati</taxon>
        <taxon>Bacillota</taxon>
        <taxon>Bacilli</taxon>
        <taxon>Bacillales</taxon>
        <taxon>Bacillaceae</taxon>
        <taxon>Metabacillus</taxon>
    </lineage>
</organism>
<reference evidence="2 3" key="1">
    <citation type="submission" date="2023-07" db="EMBL/GenBank/DDBJ databases">
        <title>Genomic Encyclopedia of Type Strains, Phase IV (KMG-IV): sequencing the most valuable type-strain genomes for metagenomic binning, comparative biology and taxonomic classification.</title>
        <authorList>
            <person name="Goeker M."/>
        </authorList>
    </citation>
    <scope>NUCLEOTIDE SEQUENCE [LARGE SCALE GENOMIC DNA]</scope>
    <source>
        <strain evidence="2 3">DSM 29005</strain>
    </source>
</reference>
<evidence type="ECO:0000313" key="3">
    <source>
        <dbReference type="Proteomes" id="UP001234495"/>
    </source>
</evidence>
<gene>
    <name evidence="2" type="ORF">J2S19_003928</name>
</gene>
<keyword evidence="1" id="KW-0812">Transmembrane</keyword>
<dbReference type="Proteomes" id="UP001234495">
    <property type="component" value="Unassembled WGS sequence"/>
</dbReference>
<evidence type="ECO:0000256" key="1">
    <source>
        <dbReference type="SAM" id="Phobius"/>
    </source>
</evidence>
<dbReference type="EMBL" id="JAUSUD010000023">
    <property type="protein sequence ID" value="MDQ0232606.1"/>
    <property type="molecule type" value="Genomic_DNA"/>
</dbReference>
<keyword evidence="1" id="KW-0472">Membrane</keyword>
<accession>A0ABT9ZJY8</accession>